<evidence type="ECO:0000313" key="10">
    <source>
        <dbReference type="EMBL" id="MXP62078.1"/>
    </source>
</evidence>
<keyword evidence="11" id="KW-1185">Reference proteome</keyword>
<gene>
    <name evidence="10" type="ORF">E0493_01760</name>
</gene>
<dbReference type="GO" id="GO:0005886">
    <property type="term" value="C:plasma membrane"/>
    <property type="evidence" value="ECO:0007669"/>
    <property type="project" value="UniProtKB-SubCell"/>
</dbReference>
<sequence>MCTAITGGSYGNQRGGRRTRGAGCMNDVPGVAALPGSSGAVPIGGGEMPYPARPSLRRTRVSAGMRWWVGAIGFLFLAAFVLRIPAFFPVGLTPDEGLYMVQAREWLRGGLPYLAVWDMHPLGVPAVFAATFALLGESLFSIRLLGIISVTAAASALILVVRAAGGSRSTGLAAGLLYVGQSLLLNGSSTNTEILFAPLVALSMAATLRTCRRILEGGAPPAWRDMLLMGVPIGLALVMKSVVVMEGSAAFLLVVLVAWRCHALTLPRLAGLALCYAMVCAAPILLAGLPYLLRGELLAYAFPNFVAPLNYITESASRTEALRQVALALLGFCWAFGLGAVALVALVWRPRAQGRPAGLGLLLLGCTFWFAAATAGIVTLSKFYDHYFLTWLAPLSVVGAVGARQLARSLRPAEARLAFALVVLAASLSPWAIALSERVRTGFGLRNPLVEVARDVSAVIRPGDPIYVVNEDPIIYMLAHGGVATPYVFPQHLADQTDSRLGSDSNPAMIDQLQEVARVLGQHPRAIVLHRGRWSSVRPDAAGLITEALARDYHLANTVEGAGGTVEIWGLR</sequence>
<feature type="transmembrane region" description="Helical" evidence="8">
    <location>
        <begin position="110"/>
        <end position="135"/>
    </location>
</feature>
<feature type="transmembrane region" description="Helical" evidence="8">
    <location>
        <begin position="67"/>
        <end position="90"/>
    </location>
</feature>
<feature type="transmembrane region" description="Helical" evidence="8">
    <location>
        <begin position="360"/>
        <end position="380"/>
    </location>
</feature>
<evidence type="ECO:0000256" key="2">
    <source>
        <dbReference type="ARBA" id="ARBA00022475"/>
    </source>
</evidence>
<protein>
    <recommendedName>
        <fullName evidence="9">Glycosyltransferase RgtA/B/C/D-like domain-containing protein</fullName>
    </recommendedName>
</protein>
<feature type="transmembrane region" description="Helical" evidence="8">
    <location>
        <begin position="142"/>
        <end position="164"/>
    </location>
</feature>
<dbReference type="InterPro" id="IPR050297">
    <property type="entry name" value="LipidA_mod_glycosyltrf_83"/>
</dbReference>
<reference evidence="10 11" key="1">
    <citation type="submission" date="2019-03" db="EMBL/GenBank/DDBJ databases">
        <title>Roseomonas sp. a novel Roseomonas species isolated from Sea whip Gorgonian.</title>
        <authorList>
            <person name="Li F."/>
            <person name="Pan X."/>
            <person name="Huang S."/>
            <person name="Li Z."/>
            <person name="Meng B."/>
        </authorList>
    </citation>
    <scope>NUCLEOTIDE SEQUENCE [LARGE SCALE GENOMIC DNA]</scope>
    <source>
        <strain evidence="10 11">M0104</strain>
    </source>
</reference>
<comment type="caution">
    <text evidence="10">The sequence shown here is derived from an EMBL/GenBank/DDBJ whole genome shotgun (WGS) entry which is preliminary data.</text>
</comment>
<proteinExistence type="predicted"/>
<feature type="transmembrane region" description="Helical" evidence="8">
    <location>
        <begin position="325"/>
        <end position="348"/>
    </location>
</feature>
<dbReference type="PANTHER" id="PTHR33908">
    <property type="entry name" value="MANNOSYLTRANSFERASE YKCB-RELATED"/>
    <property type="match status" value="1"/>
</dbReference>
<evidence type="ECO:0000256" key="7">
    <source>
        <dbReference type="ARBA" id="ARBA00023136"/>
    </source>
</evidence>
<evidence type="ECO:0000256" key="4">
    <source>
        <dbReference type="ARBA" id="ARBA00022679"/>
    </source>
</evidence>
<keyword evidence="3" id="KW-0328">Glycosyltransferase</keyword>
<dbReference type="GO" id="GO:0009103">
    <property type="term" value="P:lipopolysaccharide biosynthetic process"/>
    <property type="evidence" value="ECO:0007669"/>
    <property type="project" value="UniProtKB-ARBA"/>
</dbReference>
<dbReference type="InterPro" id="IPR038731">
    <property type="entry name" value="RgtA/B/C-like"/>
</dbReference>
<dbReference type="Pfam" id="PF13231">
    <property type="entry name" value="PMT_2"/>
    <property type="match status" value="1"/>
</dbReference>
<keyword evidence="5 8" id="KW-0812">Transmembrane</keyword>
<evidence type="ECO:0000256" key="8">
    <source>
        <dbReference type="SAM" id="Phobius"/>
    </source>
</evidence>
<keyword evidence="2" id="KW-1003">Cell membrane</keyword>
<dbReference type="AlphaFoldDB" id="A0A845B6L1"/>
<keyword evidence="7 8" id="KW-0472">Membrane</keyword>
<evidence type="ECO:0000259" key="9">
    <source>
        <dbReference type="Pfam" id="PF13231"/>
    </source>
</evidence>
<dbReference type="EMBL" id="SNVJ01000001">
    <property type="protein sequence ID" value="MXP62078.1"/>
    <property type="molecule type" value="Genomic_DNA"/>
</dbReference>
<feature type="transmembrane region" description="Helical" evidence="8">
    <location>
        <begin position="235"/>
        <end position="259"/>
    </location>
</feature>
<dbReference type="PANTHER" id="PTHR33908:SF11">
    <property type="entry name" value="MEMBRANE PROTEIN"/>
    <property type="match status" value="1"/>
</dbReference>
<evidence type="ECO:0000256" key="1">
    <source>
        <dbReference type="ARBA" id="ARBA00004651"/>
    </source>
</evidence>
<evidence type="ECO:0000256" key="3">
    <source>
        <dbReference type="ARBA" id="ARBA00022676"/>
    </source>
</evidence>
<accession>A0A845B6L1</accession>
<name>A0A845B6L1_9PROT</name>
<comment type="subcellular location">
    <subcellularLocation>
        <location evidence="1">Cell membrane</location>
        <topology evidence="1">Multi-pass membrane protein</topology>
    </subcellularLocation>
</comment>
<keyword evidence="4" id="KW-0808">Transferase</keyword>
<dbReference type="Proteomes" id="UP000460715">
    <property type="component" value="Unassembled WGS sequence"/>
</dbReference>
<feature type="transmembrane region" description="Helical" evidence="8">
    <location>
        <begin position="386"/>
        <end position="403"/>
    </location>
</feature>
<dbReference type="GO" id="GO:0016763">
    <property type="term" value="F:pentosyltransferase activity"/>
    <property type="evidence" value="ECO:0007669"/>
    <property type="project" value="TreeGrafter"/>
</dbReference>
<evidence type="ECO:0000256" key="5">
    <source>
        <dbReference type="ARBA" id="ARBA00022692"/>
    </source>
</evidence>
<feature type="transmembrane region" description="Helical" evidence="8">
    <location>
        <begin position="271"/>
        <end position="293"/>
    </location>
</feature>
<organism evidence="10 11">
    <name type="scientific">Teichococcus coralli</name>
    <dbReference type="NCBI Taxonomy" id="2545983"/>
    <lineage>
        <taxon>Bacteria</taxon>
        <taxon>Pseudomonadati</taxon>
        <taxon>Pseudomonadota</taxon>
        <taxon>Alphaproteobacteria</taxon>
        <taxon>Acetobacterales</taxon>
        <taxon>Roseomonadaceae</taxon>
        <taxon>Roseomonas</taxon>
    </lineage>
</organism>
<evidence type="ECO:0000256" key="6">
    <source>
        <dbReference type="ARBA" id="ARBA00022989"/>
    </source>
</evidence>
<feature type="transmembrane region" description="Helical" evidence="8">
    <location>
        <begin position="415"/>
        <end position="433"/>
    </location>
</feature>
<feature type="domain" description="Glycosyltransferase RgtA/B/C/D-like" evidence="9">
    <location>
        <begin position="120"/>
        <end position="284"/>
    </location>
</feature>
<keyword evidence="6 8" id="KW-1133">Transmembrane helix</keyword>
<evidence type="ECO:0000313" key="11">
    <source>
        <dbReference type="Proteomes" id="UP000460715"/>
    </source>
</evidence>